<keyword evidence="1" id="KW-0472">Membrane</keyword>
<sequence>MEKLIALYCIFILLLIGAIFYLITTEKREAPDSSLSKGDKAAFACLVANYFLLMHLNWFVYFGESDKGLSIGFLISFVILSIILLSPIIYLIREVSREKTKKKQAPSSMQIAR</sequence>
<evidence type="ECO:0000256" key="1">
    <source>
        <dbReference type="SAM" id="Phobius"/>
    </source>
</evidence>
<keyword evidence="3" id="KW-1185">Reference proteome</keyword>
<name>A0A3M9M8X7_9BACT</name>
<comment type="caution">
    <text evidence="2">The sequence shown here is derived from an EMBL/GenBank/DDBJ whole genome shotgun (WGS) entry which is preliminary data.</text>
</comment>
<dbReference type="RefSeq" id="WP_123129354.1">
    <property type="nucleotide sequence ID" value="NZ_RJJD01000023.1"/>
</dbReference>
<gene>
    <name evidence="2" type="ORF">EFB08_23135</name>
</gene>
<organism evidence="2 3">
    <name type="scientific">Rufibacter latericius</name>
    <dbReference type="NCBI Taxonomy" id="2487040"/>
    <lineage>
        <taxon>Bacteria</taxon>
        <taxon>Pseudomonadati</taxon>
        <taxon>Bacteroidota</taxon>
        <taxon>Cytophagia</taxon>
        <taxon>Cytophagales</taxon>
        <taxon>Hymenobacteraceae</taxon>
        <taxon>Rufibacter</taxon>
    </lineage>
</organism>
<accession>A0A3M9M8X7</accession>
<feature type="transmembrane region" description="Helical" evidence="1">
    <location>
        <begin position="69"/>
        <end position="92"/>
    </location>
</feature>
<protein>
    <submittedName>
        <fullName evidence="2">Uncharacterized protein</fullName>
    </submittedName>
</protein>
<evidence type="ECO:0000313" key="2">
    <source>
        <dbReference type="EMBL" id="RNI22030.1"/>
    </source>
</evidence>
<proteinExistence type="predicted"/>
<feature type="transmembrane region" description="Helical" evidence="1">
    <location>
        <begin position="5"/>
        <end position="23"/>
    </location>
</feature>
<dbReference type="AlphaFoldDB" id="A0A3M9M8X7"/>
<keyword evidence="1" id="KW-0812">Transmembrane</keyword>
<keyword evidence="1" id="KW-1133">Transmembrane helix</keyword>
<evidence type="ECO:0000313" key="3">
    <source>
        <dbReference type="Proteomes" id="UP000272117"/>
    </source>
</evidence>
<dbReference type="EMBL" id="RJJD01000023">
    <property type="protein sequence ID" value="RNI22030.1"/>
    <property type="molecule type" value="Genomic_DNA"/>
</dbReference>
<reference evidence="2 3" key="1">
    <citation type="submission" date="2018-11" db="EMBL/GenBank/DDBJ databases">
        <title>Rufibacter latericius sp. nov., isolated from water in Baiyang Lake.</title>
        <authorList>
            <person name="Yang Y."/>
        </authorList>
    </citation>
    <scope>NUCLEOTIDE SEQUENCE [LARGE SCALE GENOMIC DNA]</scope>
    <source>
        <strain evidence="2 3">R-22-1c-1</strain>
    </source>
</reference>
<dbReference type="Proteomes" id="UP000272117">
    <property type="component" value="Unassembled WGS sequence"/>
</dbReference>
<feature type="transmembrane region" description="Helical" evidence="1">
    <location>
        <begin position="43"/>
        <end position="63"/>
    </location>
</feature>